<evidence type="ECO:0000313" key="6">
    <source>
        <dbReference type="EMBL" id="UJF31381.1"/>
    </source>
</evidence>
<name>A0ABY3SDW4_9BACL</name>
<dbReference type="InterPro" id="IPR008965">
    <property type="entry name" value="CBM2/CBM3_carb-bd_dom_sf"/>
</dbReference>
<dbReference type="InterPro" id="IPR016134">
    <property type="entry name" value="Dockerin_dom"/>
</dbReference>
<evidence type="ECO:0000313" key="7">
    <source>
        <dbReference type="Proteomes" id="UP001649230"/>
    </source>
</evidence>
<protein>
    <submittedName>
        <fullName evidence="6">Ig-like domain-containing protein</fullName>
    </submittedName>
</protein>
<dbReference type="InterPro" id="IPR002102">
    <property type="entry name" value="Cohesin_dom"/>
</dbReference>
<dbReference type="CDD" id="cd08547">
    <property type="entry name" value="Type_II_cohesin"/>
    <property type="match status" value="1"/>
</dbReference>
<dbReference type="InterPro" id="IPR036439">
    <property type="entry name" value="Dockerin_dom_sf"/>
</dbReference>
<dbReference type="CDD" id="cd14254">
    <property type="entry name" value="Dockerin_II"/>
    <property type="match status" value="1"/>
</dbReference>
<dbReference type="PROSITE" id="PS51766">
    <property type="entry name" value="DOCKERIN"/>
    <property type="match status" value="1"/>
</dbReference>
<dbReference type="Pfam" id="PF00963">
    <property type="entry name" value="Cohesin"/>
    <property type="match status" value="1"/>
</dbReference>
<dbReference type="Gene3D" id="1.20.1270.90">
    <property type="entry name" value="AF1782-like"/>
    <property type="match status" value="1"/>
</dbReference>
<reference evidence="6 7" key="1">
    <citation type="journal article" date="2024" name="Int. J. Syst. Evol. Microbiol.">
        <title>Paenibacillus hexagrammi sp. nov., a novel bacterium isolated from the gut content of Hexagrammos agrammus.</title>
        <authorList>
            <person name="Jung H.K."/>
            <person name="Kim D.G."/>
            <person name="Zin H."/>
            <person name="Park J."/>
            <person name="Jung H."/>
            <person name="Kim Y.O."/>
            <person name="Kong H.J."/>
            <person name="Kim J.W."/>
            <person name="Kim Y.S."/>
        </authorList>
    </citation>
    <scope>NUCLEOTIDE SEQUENCE [LARGE SCALE GENOMIC DNA]</scope>
    <source>
        <strain evidence="6 7">YPD9-1</strain>
    </source>
</reference>
<dbReference type="InterPro" id="IPR003343">
    <property type="entry name" value="Big_2"/>
</dbReference>
<dbReference type="Pfam" id="PF07554">
    <property type="entry name" value="FIVAR"/>
    <property type="match status" value="1"/>
</dbReference>
<dbReference type="EMBL" id="CP090978">
    <property type="protein sequence ID" value="UJF31381.1"/>
    <property type="molecule type" value="Genomic_DNA"/>
</dbReference>
<dbReference type="InterPro" id="IPR008964">
    <property type="entry name" value="Invasin/intimin_cell_adhesion"/>
</dbReference>
<keyword evidence="7" id="KW-1185">Reference proteome</keyword>
<dbReference type="InterPro" id="IPR002105">
    <property type="entry name" value="Dockerin_1_rpt"/>
</dbReference>
<dbReference type="Pfam" id="PF00404">
    <property type="entry name" value="Dockerin_1"/>
    <property type="match status" value="1"/>
</dbReference>
<dbReference type="RefSeq" id="WP_235117727.1">
    <property type="nucleotide sequence ID" value="NZ_CP090978.1"/>
</dbReference>
<dbReference type="Gene3D" id="2.60.40.1080">
    <property type="match status" value="1"/>
</dbReference>
<dbReference type="Gene3D" id="2.60.40.680">
    <property type="match status" value="1"/>
</dbReference>
<accession>A0ABY3SDW4</accession>
<evidence type="ECO:0000259" key="5">
    <source>
        <dbReference type="PROSITE" id="PS51766"/>
    </source>
</evidence>
<dbReference type="SUPFAM" id="SSF49384">
    <property type="entry name" value="Carbohydrate-binding domain"/>
    <property type="match status" value="1"/>
</dbReference>
<evidence type="ECO:0000256" key="3">
    <source>
        <dbReference type="SAM" id="SignalP"/>
    </source>
</evidence>
<sequence>MKKSFTTLLATVLTFGSVIGAVPGSVSAAETSTDADLILHYDMKDLNGSVVKDQTGHYDGTWVNPQNASWMKTAEAGAISFTGGSTSSYISIPTGVLDNLTDITVSTLVNWSGKNPVEWVYALGQTGASTNYLYFTPKYNSDGTARFGIATNGWRNELSAKAPTLTSNTWKLVTTVLSGSNKTLTTYIDGVQVATGSTGDMTLAQIKDATGLSGFLGKSFYSADPYFGGMISDFQIYKTALSADQISNLEEEAEQKISKMDHLSLDSAADQLTESGLLGTNTDAESIMSNLSLPTQGSYGTTISWTSDKANVISSSGVVNRPAFEDGNQTVTLTAAVTDGTNTVNRTFTFTVIRQSSAEEAVLLDAAGLVVHHIDDVRGNLTLPTSGSNGSVITWKSENPSVITPTGEVTRPANGSGDTTIKLTATITSGAAVLTKAFAAKVKELPASQAYSGYLFGYFTGEGYSNGEQIYFARSQGNDPLHWTELNGGNPAITSDLGEKGLRDPFIMRSPEGDKFYMIATDLKMYGSGDWTRAQTAGSRSIMVWESDDLIHWSNQRMAEVSPPEAGNTWAPEIAYDHSTGEYVVFWASKIYDDAAHSGSSYQRIMYAKTRDFYTFSEPAEYLDYGYSTIDTTMIQNDGKVYRFTKDERNNSTSTPNGKFVFEEAGNSIFDPNFTMVKEGVGKGSISRGEGPTVFKSNTENKWYLFIDEFGGRGYVPFETTDLASGNWTMSSNYELPSRPRHGTVLPVTESEYNLLQSQVPTVETPSADVPVSGISVDQEHVVLEKGSDAQLQAAVQPANAANPSILWSSSNEEVAVVDESGKVTALSEGTARITASTVDGGYIAVSEVQVNEAASTTAGAVLAGPDQVIPGSQFEITYGLSHVDQQVLAEDITVTYDPQQVELVSADTLDESKFVIVDHKAVDAGTERLLGVHFGEAQTSPNANWMKLTFKVKEGAASGSALVRVSGLSTANAEGIEAVLEGAVYSVQVSQIDKSALNALILEAQTKHDAAVEGTHAGEYPAGAKAALQTAITSAQQIVDNAAATQAQVEQAVANLHTALDTFLNSVIQRMPGDSNHDNRVSVGDLAIVAKAYGAVSTDANWNDVKQGDLNGDGKIDVEDLAALARLILAE</sequence>
<dbReference type="Gene3D" id="1.10.1330.10">
    <property type="entry name" value="Dockerin domain"/>
    <property type="match status" value="1"/>
</dbReference>
<feature type="domain" description="Dockerin" evidence="5">
    <location>
        <begin position="1069"/>
        <end position="1132"/>
    </location>
</feature>
<evidence type="ECO:0000256" key="1">
    <source>
        <dbReference type="ARBA" id="ARBA00022801"/>
    </source>
</evidence>
<keyword evidence="3" id="KW-0732">Signal</keyword>
<dbReference type="PANTHER" id="PTHR43301">
    <property type="entry name" value="ARABINAN ENDO-1,5-ALPHA-L-ARABINOSIDASE"/>
    <property type="match status" value="1"/>
</dbReference>
<dbReference type="Pfam" id="PF13385">
    <property type="entry name" value="Laminin_G_3"/>
    <property type="match status" value="1"/>
</dbReference>
<dbReference type="CDD" id="cd08983">
    <property type="entry name" value="GH43_Bt3655-like"/>
    <property type="match status" value="1"/>
</dbReference>
<evidence type="ECO:0000256" key="2">
    <source>
        <dbReference type="ARBA" id="ARBA00023295"/>
    </source>
</evidence>
<dbReference type="PROSITE" id="PS50222">
    <property type="entry name" value="EF_HAND_2"/>
    <property type="match status" value="1"/>
</dbReference>
<dbReference type="PANTHER" id="PTHR43301:SF3">
    <property type="entry name" value="ARABINAN ENDO-1,5-ALPHA-L-ARABINOSIDASE A-RELATED"/>
    <property type="match status" value="1"/>
</dbReference>
<dbReference type="Gene3D" id="2.115.10.20">
    <property type="entry name" value="Glycosyl hydrolase domain, family 43"/>
    <property type="match status" value="1"/>
</dbReference>
<dbReference type="Pfam" id="PF20578">
    <property type="entry name" value="aBig_2"/>
    <property type="match status" value="2"/>
</dbReference>
<dbReference type="SUPFAM" id="SSF63446">
    <property type="entry name" value="Type I dockerin domain"/>
    <property type="match status" value="1"/>
</dbReference>
<dbReference type="InterPro" id="IPR018247">
    <property type="entry name" value="EF_Hand_1_Ca_BS"/>
</dbReference>
<dbReference type="Pfam" id="PF02368">
    <property type="entry name" value="Big_2"/>
    <property type="match status" value="1"/>
</dbReference>
<dbReference type="InterPro" id="IPR002048">
    <property type="entry name" value="EF_hand_dom"/>
</dbReference>
<feature type="domain" description="EF-hand" evidence="4">
    <location>
        <begin position="1110"/>
        <end position="1132"/>
    </location>
</feature>
<dbReference type="Proteomes" id="UP001649230">
    <property type="component" value="Chromosome"/>
</dbReference>
<dbReference type="InterPro" id="IPR046780">
    <property type="entry name" value="aBig_2"/>
</dbReference>
<dbReference type="SUPFAM" id="SSF75005">
    <property type="entry name" value="Arabinanase/levansucrase/invertase"/>
    <property type="match status" value="1"/>
</dbReference>
<organism evidence="6 7">
    <name type="scientific">Paenibacillus hexagrammi</name>
    <dbReference type="NCBI Taxonomy" id="2908839"/>
    <lineage>
        <taxon>Bacteria</taxon>
        <taxon>Bacillati</taxon>
        <taxon>Bacillota</taxon>
        <taxon>Bacilli</taxon>
        <taxon>Bacillales</taxon>
        <taxon>Paenibacillaceae</taxon>
        <taxon>Paenibacillus</taxon>
    </lineage>
</organism>
<dbReference type="SUPFAM" id="SSF49373">
    <property type="entry name" value="Invasin/intimin cell-adhesion fragments"/>
    <property type="match status" value="1"/>
</dbReference>
<gene>
    <name evidence="6" type="ORF">L0M14_16225</name>
</gene>
<evidence type="ECO:0000259" key="4">
    <source>
        <dbReference type="PROSITE" id="PS50222"/>
    </source>
</evidence>
<dbReference type="InterPro" id="IPR050727">
    <property type="entry name" value="GH43_arabinanases"/>
</dbReference>
<proteinExistence type="predicted"/>
<feature type="chain" id="PRO_5046957705" evidence="3">
    <location>
        <begin position="29"/>
        <end position="1132"/>
    </location>
</feature>
<keyword evidence="1" id="KW-0378">Hydrolase</keyword>
<keyword evidence="2" id="KW-0326">Glycosidase</keyword>
<dbReference type="PROSITE" id="PS00018">
    <property type="entry name" value="EF_HAND_1"/>
    <property type="match status" value="2"/>
</dbReference>
<feature type="signal peptide" evidence="3">
    <location>
        <begin position="1"/>
        <end position="28"/>
    </location>
</feature>
<dbReference type="Gene3D" id="2.60.120.200">
    <property type="match status" value="1"/>
</dbReference>
<dbReference type="SMART" id="SM00635">
    <property type="entry name" value="BID_2"/>
    <property type="match status" value="2"/>
</dbReference>
<dbReference type="SUPFAM" id="SSF49899">
    <property type="entry name" value="Concanavalin A-like lectins/glucanases"/>
    <property type="match status" value="1"/>
</dbReference>
<dbReference type="InterPro" id="IPR013320">
    <property type="entry name" value="ConA-like_dom_sf"/>
</dbReference>
<dbReference type="InterPro" id="IPR023296">
    <property type="entry name" value="Glyco_hydro_beta-prop_sf"/>
</dbReference>